<proteinExistence type="predicted"/>
<evidence type="ECO:0000313" key="2">
    <source>
        <dbReference type="EMBL" id="RGV74998.1"/>
    </source>
</evidence>
<dbReference type="AlphaFoldDB" id="A0A412Z557"/>
<sequence>MLARIFTILQHFNISTNISYETSNNSTRNLKVQEASGYQTSIPKISLQGKWVEDFGFPIGSHISVECFQNKLVILNNENPK</sequence>
<protein>
    <submittedName>
        <fullName evidence="2">Type I addiction module toxin, SymE family</fullName>
    </submittedName>
</protein>
<dbReference type="EMBL" id="QRZM01000006">
    <property type="protein sequence ID" value="RGV74998.1"/>
    <property type="molecule type" value="Genomic_DNA"/>
</dbReference>
<dbReference type="Proteomes" id="UP000284543">
    <property type="component" value="Unassembled WGS sequence"/>
</dbReference>
<dbReference type="GO" id="GO:0016070">
    <property type="term" value="P:RNA metabolic process"/>
    <property type="evidence" value="ECO:0007669"/>
    <property type="project" value="InterPro"/>
</dbReference>
<accession>A0A412Z557</accession>
<evidence type="ECO:0000313" key="3">
    <source>
        <dbReference type="Proteomes" id="UP000284543"/>
    </source>
</evidence>
<dbReference type="GO" id="GO:0005737">
    <property type="term" value="C:cytoplasm"/>
    <property type="evidence" value="ECO:0007669"/>
    <property type="project" value="InterPro"/>
</dbReference>
<dbReference type="GO" id="GO:0003723">
    <property type="term" value="F:RNA binding"/>
    <property type="evidence" value="ECO:0007669"/>
    <property type="project" value="InterPro"/>
</dbReference>
<reference evidence="2 3" key="1">
    <citation type="submission" date="2018-08" db="EMBL/GenBank/DDBJ databases">
        <title>A genome reference for cultivated species of the human gut microbiota.</title>
        <authorList>
            <person name="Zou Y."/>
            <person name="Xue W."/>
            <person name="Luo G."/>
        </authorList>
    </citation>
    <scope>NUCLEOTIDE SEQUENCE [LARGE SCALE GENOMIC DNA]</scope>
    <source>
        <strain evidence="2 3">AF14-18</strain>
    </source>
</reference>
<dbReference type="InterPro" id="IPR014944">
    <property type="entry name" value="Toxin_SymE-like"/>
</dbReference>
<feature type="domain" description="Toxin SymE-like" evidence="1">
    <location>
        <begin position="28"/>
        <end position="74"/>
    </location>
</feature>
<comment type="caution">
    <text evidence="2">The sequence shown here is derived from an EMBL/GenBank/DDBJ whole genome shotgun (WGS) entry which is preliminary data.</text>
</comment>
<dbReference type="Pfam" id="PF08845">
    <property type="entry name" value="SymE_toxin"/>
    <property type="match status" value="1"/>
</dbReference>
<name>A0A412Z557_9FIRM</name>
<gene>
    <name evidence="2" type="ORF">DWW02_15450</name>
</gene>
<organism evidence="2 3">
    <name type="scientific">Enterocloster bolteae</name>
    <dbReference type="NCBI Taxonomy" id="208479"/>
    <lineage>
        <taxon>Bacteria</taxon>
        <taxon>Bacillati</taxon>
        <taxon>Bacillota</taxon>
        <taxon>Clostridia</taxon>
        <taxon>Lachnospirales</taxon>
        <taxon>Lachnospiraceae</taxon>
        <taxon>Enterocloster</taxon>
    </lineage>
</organism>
<evidence type="ECO:0000259" key="1">
    <source>
        <dbReference type="Pfam" id="PF08845"/>
    </source>
</evidence>
<dbReference type="GO" id="GO:0016788">
    <property type="term" value="F:hydrolase activity, acting on ester bonds"/>
    <property type="evidence" value="ECO:0007669"/>
    <property type="project" value="InterPro"/>
</dbReference>